<accession>A0AB35MHN7</accession>
<evidence type="ECO:0000313" key="3">
    <source>
        <dbReference type="EMBL" id="MDN4483225.1"/>
    </source>
</evidence>
<feature type="transmembrane region" description="Helical" evidence="2">
    <location>
        <begin position="54"/>
        <end position="77"/>
    </location>
</feature>
<feature type="transmembrane region" description="Helical" evidence="2">
    <location>
        <begin position="136"/>
        <end position="153"/>
    </location>
</feature>
<dbReference type="Proteomes" id="UP001172756">
    <property type="component" value="Unassembled WGS sequence"/>
</dbReference>
<evidence type="ECO:0000256" key="1">
    <source>
        <dbReference type="SAM" id="MobiDB-lite"/>
    </source>
</evidence>
<proteinExistence type="predicted"/>
<keyword evidence="2" id="KW-0472">Membrane</keyword>
<gene>
    <name evidence="3" type="ORF">QQ002_06700</name>
</gene>
<name>A0AB35MHN7_9MICO</name>
<keyword evidence="2" id="KW-0812">Transmembrane</keyword>
<evidence type="ECO:0000256" key="2">
    <source>
        <dbReference type="SAM" id="Phobius"/>
    </source>
</evidence>
<feature type="transmembrane region" description="Helical" evidence="2">
    <location>
        <begin position="97"/>
        <end position="115"/>
    </location>
</feature>
<dbReference type="EMBL" id="JAUHQB010000003">
    <property type="protein sequence ID" value="MDN4483225.1"/>
    <property type="molecule type" value="Genomic_DNA"/>
</dbReference>
<organism evidence="3 4">
    <name type="scientific">Demequina lignilytica</name>
    <dbReference type="NCBI Taxonomy" id="3051663"/>
    <lineage>
        <taxon>Bacteria</taxon>
        <taxon>Bacillati</taxon>
        <taxon>Actinomycetota</taxon>
        <taxon>Actinomycetes</taxon>
        <taxon>Micrococcales</taxon>
        <taxon>Demequinaceae</taxon>
        <taxon>Demequina</taxon>
    </lineage>
</organism>
<dbReference type="AlphaFoldDB" id="A0AB35MHN7"/>
<protein>
    <submittedName>
        <fullName evidence="3">Uncharacterized protein</fullName>
    </submittedName>
</protein>
<feature type="region of interest" description="Disordered" evidence="1">
    <location>
        <begin position="1"/>
        <end position="45"/>
    </location>
</feature>
<keyword evidence="2" id="KW-1133">Transmembrane helix</keyword>
<reference evidence="3 4" key="1">
    <citation type="submission" date="2023-06" db="EMBL/GenBank/DDBJ databases">
        <title>SYSU T0a273.</title>
        <authorList>
            <person name="Gao L."/>
            <person name="Fang B.-Z."/>
            <person name="Li W.-J."/>
        </authorList>
    </citation>
    <scope>NUCLEOTIDE SEQUENCE [LARGE SCALE GENOMIC DNA]</scope>
    <source>
        <strain evidence="3 4">SYSU T0a273</strain>
    </source>
</reference>
<evidence type="ECO:0000313" key="4">
    <source>
        <dbReference type="Proteomes" id="UP001172756"/>
    </source>
</evidence>
<dbReference type="RefSeq" id="WP_301160142.1">
    <property type="nucleotide sequence ID" value="NZ_JAUHQB010000003.1"/>
</dbReference>
<sequence length="154" mass="16167">MSHPEVPEAPHTGAPPTGAPHEGAPHEGAPPTGAPRPATAPAPRLAGSHARRQLSLAYSINMAYFLWFWVALALGYWVFSWFGRVPGEDTLREAGPLGWVAILAGGMVLGAPSWIGMRYARRARRAGVGVRATRALAFNIALAAAAILIIGLGS</sequence>
<comment type="caution">
    <text evidence="3">The sequence shown here is derived from an EMBL/GenBank/DDBJ whole genome shotgun (WGS) entry which is preliminary data.</text>
</comment>
<feature type="compositionally biased region" description="Low complexity" evidence="1">
    <location>
        <begin position="9"/>
        <end position="21"/>
    </location>
</feature>